<comment type="similarity">
    <text evidence="1">Belongs to the short-chain dehydrogenases/reductases (SDR) family.</text>
</comment>
<sequence>MKNLEGHVVIVTGGAAGIGGAITTVLTERGAKVIAVDINEEAGAEIEKTHPERIVFLKGDVSKESIAKEAVRIAVSKFGKLTGLVNNAHASRQKKLMDLTEDDWALSFGTGFNASLYFMKASYKELVKSKGAVVNFGSGAALEGQPLQASYAAAKEAIRGLSRVAANEWAEDGIRVNVVCPLALTEGVVNWKNEHPEQYEEVAKKTPLHRFGSPQEDIAPIVAFLLSNDSKYMTGQTVMADGGTVKLR</sequence>
<dbReference type="PANTHER" id="PTHR24321">
    <property type="entry name" value="DEHYDROGENASES, SHORT CHAIN"/>
    <property type="match status" value="1"/>
</dbReference>
<evidence type="ECO:0000256" key="1">
    <source>
        <dbReference type="ARBA" id="ARBA00006484"/>
    </source>
</evidence>
<dbReference type="RefSeq" id="WP_148369457.1">
    <property type="nucleotide sequence ID" value="NZ_VSKM01000005.1"/>
</dbReference>
<evidence type="ECO:0000313" key="3">
    <source>
        <dbReference type="EMBL" id="TYB76059.1"/>
    </source>
</evidence>
<keyword evidence="4" id="KW-1185">Reference proteome</keyword>
<dbReference type="InterPro" id="IPR020904">
    <property type="entry name" value="Sc_DH/Rdtase_CS"/>
</dbReference>
<dbReference type="FunFam" id="3.40.50.720:FF:000084">
    <property type="entry name" value="Short-chain dehydrogenase reductase"/>
    <property type="match status" value="1"/>
</dbReference>
<dbReference type="SUPFAM" id="SSF51735">
    <property type="entry name" value="NAD(P)-binding Rossmann-fold domains"/>
    <property type="match status" value="1"/>
</dbReference>
<dbReference type="EMBL" id="VSKM01000005">
    <property type="protein sequence ID" value="TYB76059.1"/>
    <property type="molecule type" value="Genomic_DNA"/>
</dbReference>
<dbReference type="PANTHER" id="PTHR24321:SF8">
    <property type="entry name" value="ESTRADIOL 17-BETA-DEHYDROGENASE 8-RELATED"/>
    <property type="match status" value="1"/>
</dbReference>
<evidence type="ECO:0000256" key="2">
    <source>
        <dbReference type="ARBA" id="ARBA00023002"/>
    </source>
</evidence>
<dbReference type="CDD" id="cd05233">
    <property type="entry name" value="SDR_c"/>
    <property type="match status" value="1"/>
</dbReference>
<gene>
    <name evidence="3" type="ORF">ES676_06300</name>
</gene>
<keyword evidence="2" id="KW-0560">Oxidoreductase</keyword>
<dbReference type="InterPro" id="IPR002347">
    <property type="entry name" value="SDR_fam"/>
</dbReference>
<dbReference type="Gene3D" id="3.40.50.720">
    <property type="entry name" value="NAD(P)-binding Rossmann-like Domain"/>
    <property type="match status" value="1"/>
</dbReference>
<reference evidence="3 4" key="1">
    <citation type="submission" date="2019-08" db="EMBL/GenBank/DDBJ databases">
        <title>Genomes of Antarctic Bizionia species.</title>
        <authorList>
            <person name="Bowman J.P."/>
        </authorList>
    </citation>
    <scope>NUCLEOTIDE SEQUENCE [LARGE SCALE GENOMIC DNA]</scope>
    <source>
        <strain evidence="3 4">HFD</strain>
    </source>
</reference>
<comment type="caution">
    <text evidence="3">The sequence shown here is derived from an EMBL/GenBank/DDBJ whole genome shotgun (WGS) entry which is preliminary data.</text>
</comment>
<dbReference type="AlphaFoldDB" id="A0A8H2LFI6"/>
<accession>A0A8H2LFI6</accession>
<dbReference type="PRINTS" id="PR00081">
    <property type="entry name" value="GDHRDH"/>
</dbReference>
<dbReference type="Proteomes" id="UP000323324">
    <property type="component" value="Unassembled WGS sequence"/>
</dbReference>
<dbReference type="PRINTS" id="PR00080">
    <property type="entry name" value="SDRFAMILY"/>
</dbReference>
<dbReference type="Pfam" id="PF13561">
    <property type="entry name" value="adh_short_C2"/>
    <property type="match status" value="1"/>
</dbReference>
<proteinExistence type="inferred from homology"/>
<organism evidence="3 4">
    <name type="scientific">Bizionia saleffrena</name>
    <dbReference type="NCBI Taxonomy" id="291189"/>
    <lineage>
        <taxon>Bacteria</taxon>
        <taxon>Pseudomonadati</taxon>
        <taxon>Bacteroidota</taxon>
        <taxon>Flavobacteriia</taxon>
        <taxon>Flavobacteriales</taxon>
        <taxon>Flavobacteriaceae</taxon>
        <taxon>Bizionia</taxon>
    </lineage>
</organism>
<dbReference type="InterPro" id="IPR036291">
    <property type="entry name" value="NAD(P)-bd_dom_sf"/>
</dbReference>
<protein>
    <submittedName>
        <fullName evidence="3">SDR family oxidoreductase</fullName>
    </submittedName>
</protein>
<evidence type="ECO:0000313" key="4">
    <source>
        <dbReference type="Proteomes" id="UP000323324"/>
    </source>
</evidence>
<dbReference type="PROSITE" id="PS00061">
    <property type="entry name" value="ADH_SHORT"/>
    <property type="match status" value="1"/>
</dbReference>
<dbReference type="GO" id="GO:0016491">
    <property type="term" value="F:oxidoreductase activity"/>
    <property type="evidence" value="ECO:0007669"/>
    <property type="project" value="UniProtKB-KW"/>
</dbReference>
<name>A0A8H2LFI6_9FLAO</name>